<keyword evidence="1" id="KW-0413">Isomerase</keyword>
<organism evidence="1 2">
    <name type="scientific">Lactococcus nasutitermitis</name>
    <dbReference type="NCBI Taxonomy" id="1652957"/>
    <lineage>
        <taxon>Bacteria</taxon>
        <taxon>Bacillati</taxon>
        <taxon>Bacillota</taxon>
        <taxon>Bacilli</taxon>
        <taxon>Lactobacillales</taxon>
        <taxon>Streptococcaceae</taxon>
        <taxon>Lactococcus</taxon>
    </lineage>
</organism>
<dbReference type="Proteomes" id="UP001595987">
    <property type="component" value="Unassembled WGS sequence"/>
</dbReference>
<evidence type="ECO:0000313" key="2">
    <source>
        <dbReference type="Proteomes" id="UP001595987"/>
    </source>
</evidence>
<dbReference type="InterPro" id="IPR036249">
    <property type="entry name" value="Thioredoxin-like_sf"/>
</dbReference>
<gene>
    <name evidence="1" type="ORF">ACFO26_10375</name>
</gene>
<proteinExistence type="predicted"/>
<protein>
    <submittedName>
        <fullName evidence="1">Thiol-disulfide isomerase</fullName>
    </submittedName>
</protein>
<dbReference type="SUPFAM" id="SSF54593">
    <property type="entry name" value="Glyoxalase/Bleomycin resistance protein/Dihydroxybiphenyl dioxygenase"/>
    <property type="match status" value="1"/>
</dbReference>
<sequence>MITLNINHLGNAEIFWRELGLEDEIALNETENPTHQTLAVSVEYIDEIHDKLIELDIPTSPITATADGNFMFSFLEPEGNTIIIIGEWVEEPYAAEKRAEFFDNMKNVEILPLTELSNLTETTFILFGRVTCPWTRRFARQLPTVVTTKIAYIDTEDTDINPQLQSIREQYNVPTVPTFIKRFSDGSFEKFDKKVQRLTDFVK</sequence>
<dbReference type="InterPro" id="IPR029068">
    <property type="entry name" value="Glyas_Bleomycin-R_OHBP_Dase"/>
</dbReference>
<dbReference type="EMBL" id="JBHSGD010000010">
    <property type="protein sequence ID" value="MFC4653308.1"/>
    <property type="molecule type" value="Genomic_DNA"/>
</dbReference>
<dbReference type="RefSeq" id="WP_213536488.1">
    <property type="nucleotide sequence ID" value="NZ_BOVQ01000007.1"/>
</dbReference>
<dbReference type="GO" id="GO:0016853">
    <property type="term" value="F:isomerase activity"/>
    <property type="evidence" value="ECO:0007669"/>
    <property type="project" value="UniProtKB-KW"/>
</dbReference>
<accession>A0ABV9JF08</accession>
<name>A0ABV9JF08_9LACT</name>
<evidence type="ECO:0000313" key="1">
    <source>
        <dbReference type="EMBL" id="MFC4653308.1"/>
    </source>
</evidence>
<dbReference type="SUPFAM" id="SSF52833">
    <property type="entry name" value="Thioredoxin-like"/>
    <property type="match status" value="1"/>
</dbReference>
<dbReference type="Gene3D" id="3.40.30.10">
    <property type="entry name" value="Glutaredoxin"/>
    <property type="match status" value="1"/>
</dbReference>
<keyword evidence="2" id="KW-1185">Reference proteome</keyword>
<reference evidence="2" key="1">
    <citation type="journal article" date="2019" name="Int. J. Syst. Evol. Microbiol.">
        <title>The Global Catalogue of Microorganisms (GCM) 10K type strain sequencing project: providing services to taxonomists for standard genome sequencing and annotation.</title>
        <authorList>
            <consortium name="The Broad Institute Genomics Platform"/>
            <consortium name="The Broad Institute Genome Sequencing Center for Infectious Disease"/>
            <person name="Wu L."/>
            <person name="Ma J."/>
        </authorList>
    </citation>
    <scope>NUCLEOTIDE SEQUENCE [LARGE SCALE GENOMIC DNA]</scope>
    <source>
        <strain evidence="2">CCUG 63287</strain>
    </source>
</reference>
<comment type="caution">
    <text evidence="1">The sequence shown here is derived from an EMBL/GenBank/DDBJ whole genome shotgun (WGS) entry which is preliminary data.</text>
</comment>